<protein>
    <submittedName>
        <fullName evidence="1">Uncharacterized protein</fullName>
    </submittedName>
</protein>
<keyword evidence="2" id="KW-1185">Reference proteome</keyword>
<accession>A0ABQ2V8Z4</accession>
<name>A0ABQ2V8Z4_9ACTN</name>
<proteinExistence type="predicted"/>
<organism evidence="1 2">
    <name type="scientific">Streptomyces albospinus</name>
    <dbReference type="NCBI Taxonomy" id="285515"/>
    <lineage>
        <taxon>Bacteria</taxon>
        <taxon>Bacillati</taxon>
        <taxon>Actinomycetota</taxon>
        <taxon>Actinomycetes</taxon>
        <taxon>Kitasatosporales</taxon>
        <taxon>Streptomycetaceae</taxon>
        <taxon>Streptomyces</taxon>
    </lineage>
</organism>
<comment type="caution">
    <text evidence="1">The sequence shown here is derived from an EMBL/GenBank/DDBJ whole genome shotgun (WGS) entry which is preliminary data.</text>
</comment>
<gene>
    <name evidence="1" type="ORF">GCM10010211_45730</name>
</gene>
<reference evidence="2" key="1">
    <citation type="journal article" date="2019" name="Int. J. Syst. Evol. Microbiol.">
        <title>The Global Catalogue of Microorganisms (GCM) 10K type strain sequencing project: providing services to taxonomists for standard genome sequencing and annotation.</title>
        <authorList>
            <consortium name="The Broad Institute Genomics Platform"/>
            <consortium name="The Broad Institute Genome Sequencing Center for Infectious Disease"/>
            <person name="Wu L."/>
            <person name="Ma J."/>
        </authorList>
    </citation>
    <scope>NUCLEOTIDE SEQUENCE [LARGE SCALE GENOMIC DNA]</scope>
    <source>
        <strain evidence="2">JCM 3399</strain>
    </source>
</reference>
<evidence type="ECO:0000313" key="2">
    <source>
        <dbReference type="Proteomes" id="UP000654471"/>
    </source>
</evidence>
<dbReference type="EMBL" id="BMRP01000016">
    <property type="protein sequence ID" value="GGU74686.1"/>
    <property type="molecule type" value="Genomic_DNA"/>
</dbReference>
<evidence type="ECO:0000313" key="1">
    <source>
        <dbReference type="EMBL" id="GGU74686.1"/>
    </source>
</evidence>
<dbReference type="Proteomes" id="UP000654471">
    <property type="component" value="Unassembled WGS sequence"/>
</dbReference>
<sequence>MKSGQRVVNAHPSRLWVSLCSPYVVSLRVNRRGWHMTTVRDPATGKKEFEGDKGGYSKIEAVLAGTTAIAR</sequence>